<dbReference type="GO" id="GO:0005085">
    <property type="term" value="F:guanyl-nucleotide exchange factor activity"/>
    <property type="evidence" value="ECO:0007669"/>
    <property type="project" value="TreeGrafter"/>
</dbReference>
<dbReference type="Pfam" id="PF13540">
    <property type="entry name" value="RCC1_2"/>
    <property type="match status" value="1"/>
</dbReference>
<protein>
    <submittedName>
        <fullName evidence="2">Alpha-tubulin suppressor-like RCC1 family protein</fullName>
    </submittedName>
</protein>
<dbReference type="SUPFAM" id="SSF50985">
    <property type="entry name" value="RCC1/BLIP-II"/>
    <property type="match status" value="1"/>
</dbReference>
<reference evidence="2 3" key="1">
    <citation type="submission" date="2018-08" db="EMBL/GenBank/DDBJ databases">
        <title>Sequencing the genomes of 1000 actinobacteria strains.</title>
        <authorList>
            <person name="Klenk H.-P."/>
        </authorList>
    </citation>
    <scope>NUCLEOTIDE SEQUENCE [LARGE SCALE GENOMIC DNA]</scope>
    <source>
        <strain evidence="2 3">DSM 43927</strain>
    </source>
</reference>
<gene>
    <name evidence="2" type="ORF">DFJ69_3264</name>
</gene>
<dbReference type="InterPro" id="IPR009091">
    <property type="entry name" value="RCC1/BLIP-II"/>
</dbReference>
<dbReference type="Gene3D" id="2.130.10.30">
    <property type="entry name" value="Regulator of chromosome condensation 1/beta-lactamase-inhibitor protein II"/>
    <property type="match status" value="2"/>
</dbReference>
<keyword evidence="3" id="KW-1185">Reference proteome</keyword>
<evidence type="ECO:0000313" key="2">
    <source>
        <dbReference type="EMBL" id="REE97789.1"/>
    </source>
</evidence>
<accession>A0A3D9SPC7</accession>
<dbReference type="InterPro" id="IPR000408">
    <property type="entry name" value="Reg_chr_condens"/>
</dbReference>
<dbReference type="PROSITE" id="PS50012">
    <property type="entry name" value="RCC1_3"/>
    <property type="match status" value="4"/>
</dbReference>
<dbReference type="InterPro" id="IPR051553">
    <property type="entry name" value="Ran_GTPase-activating"/>
</dbReference>
<proteinExistence type="predicted"/>
<dbReference type="Proteomes" id="UP000256661">
    <property type="component" value="Unassembled WGS sequence"/>
</dbReference>
<dbReference type="PRINTS" id="PR00633">
    <property type="entry name" value="RCCNDNSATION"/>
</dbReference>
<dbReference type="GO" id="GO:0005737">
    <property type="term" value="C:cytoplasm"/>
    <property type="evidence" value="ECO:0007669"/>
    <property type="project" value="TreeGrafter"/>
</dbReference>
<dbReference type="EMBL" id="QTTT01000001">
    <property type="protein sequence ID" value="REE97789.1"/>
    <property type="molecule type" value="Genomic_DNA"/>
</dbReference>
<evidence type="ECO:0000256" key="1">
    <source>
        <dbReference type="SAM" id="MobiDB-lite"/>
    </source>
</evidence>
<sequence>MMRSRSGERNAAGAGRAWGRLAAGTLGVAGVMTMGVVAASPALAGPAQSAPGSVDGGHDHSVLVTKPDSTGYNEVYASGSNAVGQLGNNTTVNSTVFTKVRNLTRVKAVSANYHYSLALKADGTVWAWGKGHLGTGFSQSSVPVQVPGITNAVAIDAGIGHAVAVLSDGTVKTWGANGQGQLGNGTTTDSPTPVTVTGLTGAATTYGAAAAGLSHSVVVLADGTVKGWGDGDALGAGESVPESVTTPIAVPGVTGVKEASAKFTHTLVRLADGTVKGWGNDWNGNLGDGTGSPGGWAPTPVTAIGLTAVQGLATGQHHSAVLRTNSGGGWEVWNMGLGFGHTPVSGNHSLPGGPAAIGAGSGAHNLVTHADGSAWGRGDNSTGELGVGDTTARNTFTAVLETWSR</sequence>
<evidence type="ECO:0000313" key="3">
    <source>
        <dbReference type="Proteomes" id="UP000256661"/>
    </source>
</evidence>
<dbReference type="PANTHER" id="PTHR45982">
    <property type="entry name" value="REGULATOR OF CHROMOSOME CONDENSATION"/>
    <property type="match status" value="1"/>
</dbReference>
<dbReference type="Pfam" id="PF00415">
    <property type="entry name" value="RCC1"/>
    <property type="match status" value="1"/>
</dbReference>
<dbReference type="AlphaFoldDB" id="A0A3D9SPC7"/>
<organism evidence="2 3">
    <name type="scientific">Thermomonospora umbrina</name>
    <dbReference type="NCBI Taxonomy" id="111806"/>
    <lineage>
        <taxon>Bacteria</taxon>
        <taxon>Bacillati</taxon>
        <taxon>Actinomycetota</taxon>
        <taxon>Actinomycetes</taxon>
        <taxon>Streptosporangiales</taxon>
        <taxon>Thermomonosporaceae</taxon>
        <taxon>Thermomonospora</taxon>
    </lineage>
</organism>
<comment type="caution">
    <text evidence="2">The sequence shown here is derived from an EMBL/GenBank/DDBJ whole genome shotgun (WGS) entry which is preliminary data.</text>
</comment>
<dbReference type="PANTHER" id="PTHR45982:SF1">
    <property type="entry name" value="REGULATOR OF CHROMOSOME CONDENSATION"/>
    <property type="match status" value="1"/>
</dbReference>
<dbReference type="OrthoDB" id="9796385at2"/>
<feature type="region of interest" description="Disordered" evidence="1">
    <location>
        <begin position="370"/>
        <end position="389"/>
    </location>
</feature>
<name>A0A3D9SPC7_9ACTN</name>